<comment type="caution">
    <text evidence="1">The sequence shown here is derived from an EMBL/GenBank/DDBJ whole genome shotgun (WGS) entry which is preliminary data.</text>
</comment>
<dbReference type="Gene3D" id="3.50.50.60">
    <property type="entry name" value="FAD/NAD(P)-binding domain"/>
    <property type="match status" value="1"/>
</dbReference>
<dbReference type="PANTHER" id="PTHR10668">
    <property type="entry name" value="PHYTOENE DEHYDROGENASE"/>
    <property type="match status" value="1"/>
</dbReference>
<dbReference type="EMBL" id="VFOZ01000001">
    <property type="protein sequence ID" value="TQM00896.1"/>
    <property type="molecule type" value="Genomic_DNA"/>
</dbReference>
<dbReference type="Proteomes" id="UP000316096">
    <property type="component" value="Unassembled WGS sequence"/>
</dbReference>
<reference evidence="1 2" key="1">
    <citation type="submission" date="2019-06" db="EMBL/GenBank/DDBJ databases">
        <title>Sequencing the genomes of 1000 actinobacteria strains.</title>
        <authorList>
            <person name="Klenk H.-P."/>
        </authorList>
    </citation>
    <scope>NUCLEOTIDE SEQUENCE [LARGE SCALE GENOMIC DNA]</scope>
    <source>
        <strain evidence="1 2">DSM 102200</strain>
    </source>
</reference>
<organism evidence="1 2">
    <name type="scientific">Actinoallomurus bryophytorum</name>
    <dbReference type="NCBI Taxonomy" id="1490222"/>
    <lineage>
        <taxon>Bacteria</taxon>
        <taxon>Bacillati</taxon>
        <taxon>Actinomycetota</taxon>
        <taxon>Actinomycetes</taxon>
        <taxon>Streptosporangiales</taxon>
        <taxon>Thermomonosporaceae</taxon>
        <taxon>Actinoallomurus</taxon>
    </lineage>
</organism>
<keyword evidence="2" id="KW-1185">Reference proteome</keyword>
<evidence type="ECO:0000313" key="1">
    <source>
        <dbReference type="EMBL" id="TQM00896.1"/>
    </source>
</evidence>
<dbReference type="AlphaFoldDB" id="A0A543CUW5"/>
<protein>
    <submittedName>
        <fullName evidence="1">Phytoene dehydrogenase-like protein</fullName>
    </submittedName>
</protein>
<gene>
    <name evidence="1" type="ORF">FB559_6622</name>
</gene>
<accession>A0A543CUW5</accession>
<evidence type="ECO:0000313" key="2">
    <source>
        <dbReference type="Proteomes" id="UP000316096"/>
    </source>
</evidence>
<sequence>MRTRNAIVVGSGPNGLSAAVTLAQAGLRVTVFEAADSPGGGARSGEVTLPGLVHDLCSAVHPFAAASPFLSSLPLEEFGLKWRFAKLDAAHPLDDGSAALLYRSIAATAAALGPDGPRWRSLFEPLAVRADDLVGDVLGPILRMPSHPLMMLRFGLRAAWPATTLGRYFRHEPARALFAGCAAHIFRPLNRVATSSVGTMMITAGHRYGWPVAEGGSSAITNALAGLLESLGGVVVTGTRVSRLSDLPSHDIAIFDVGPAAFADIAGGKLAPRRSRAYRRFRYGAAAFKLDLAVRGGIPWSAEHVGQAGTVHLGGSAAEIAAAERLVGRGIMPERPFVLVAQQHVADPGRAVGDICPVYAYAHVPHGHREDATAAIVGQIERFAPGFTGRILRVHASSPGDFERGNPNYVGGDIVGGSNTLRGLVGRPVIARDNYATSIPGVYLCSSSTPPGAGTHGMCGHLAARSALAHLR</sequence>
<dbReference type="Pfam" id="PF13450">
    <property type="entry name" value="NAD_binding_8"/>
    <property type="match status" value="1"/>
</dbReference>
<dbReference type="PANTHER" id="PTHR10668:SF105">
    <property type="entry name" value="DEHYDROGENASE-RELATED"/>
    <property type="match status" value="1"/>
</dbReference>
<name>A0A543CUW5_9ACTN</name>
<dbReference type="InterPro" id="IPR036188">
    <property type="entry name" value="FAD/NAD-bd_sf"/>
</dbReference>
<proteinExistence type="predicted"/>
<dbReference type="PRINTS" id="PR00420">
    <property type="entry name" value="RNGMNOXGNASE"/>
</dbReference>
<dbReference type="SUPFAM" id="SSF51905">
    <property type="entry name" value="FAD/NAD(P)-binding domain"/>
    <property type="match status" value="1"/>
</dbReference>